<comment type="catalytic activity">
    <reaction evidence="6">
        <text>a sn-glycero-3-phosphodiester + H2O = an alcohol + sn-glycerol 3-phosphate + H(+)</text>
        <dbReference type="Rhea" id="RHEA:12969"/>
        <dbReference type="ChEBI" id="CHEBI:15377"/>
        <dbReference type="ChEBI" id="CHEBI:15378"/>
        <dbReference type="ChEBI" id="CHEBI:30879"/>
        <dbReference type="ChEBI" id="CHEBI:57597"/>
        <dbReference type="ChEBI" id="CHEBI:83408"/>
        <dbReference type="EC" id="3.1.4.46"/>
    </reaction>
</comment>
<proteinExistence type="inferred from homology"/>
<evidence type="ECO:0000259" key="9">
    <source>
        <dbReference type="PROSITE" id="PS51704"/>
    </source>
</evidence>
<dbReference type="CDD" id="cd08603">
    <property type="entry name" value="GDPD_SHV3_repeat_1"/>
    <property type="match status" value="1"/>
</dbReference>
<feature type="compositionally biased region" description="Polar residues" evidence="7">
    <location>
        <begin position="715"/>
        <end position="733"/>
    </location>
</feature>
<dbReference type="InterPro" id="IPR030395">
    <property type="entry name" value="GP_PDE_dom"/>
</dbReference>
<organism evidence="10 11">
    <name type="scientific">Vitis vinifera</name>
    <name type="common">Grape</name>
    <dbReference type="NCBI Taxonomy" id="29760"/>
    <lineage>
        <taxon>Eukaryota</taxon>
        <taxon>Viridiplantae</taxon>
        <taxon>Streptophyta</taxon>
        <taxon>Embryophyta</taxon>
        <taxon>Tracheophyta</taxon>
        <taxon>Spermatophyta</taxon>
        <taxon>Magnoliopsida</taxon>
        <taxon>eudicotyledons</taxon>
        <taxon>Gunneridae</taxon>
        <taxon>Pentapetalae</taxon>
        <taxon>rosids</taxon>
        <taxon>Vitales</taxon>
        <taxon>Vitaceae</taxon>
        <taxon>Viteae</taxon>
        <taxon>Vitis</taxon>
    </lineage>
</organism>
<evidence type="ECO:0000256" key="4">
    <source>
        <dbReference type="ARBA" id="ARBA00022798"/>
    </source>
</evidence>
<feature type="chain" id="PRO_5045387558" description="glycerophosphodiester phosphodiesterase" evidence="8">
    <location>
        <begin position="22"/>
        <end position="757"/>
    </location>
</feature>
<dbReference type="CDD" id="cd08604">
    <property type="entry name" value="GDPD_SHV3_repeat_2"/>
    <property type="match status" value="1"/>
</dbReference>
<dbReference type="Proteomes" id="UP001227230">
    <property type="component" value="Chromosome 19"/>
</dbReference>
<evidence type="ECO:0000256" key="3">
    <source>
        <dbReference type="ARBA" id="ARBA00022729"/>
    </source>
</evidence>
<dbReference type="PROSITE" id="PS51704">
    <property type="entry name" value="GP_PDE"/>
    <property type="match status" value="2"/>
</dbReference>
<dbReference type="Pfam" id="PF03009">
    <property type="entry name" value="GDPD"/>
    <property type="match status" value="2"/>
</dbReference>
<evidence type="ECO:0000256" key="2">
    <source>
        <dbReference type="ARBA" id="ARBA00012247"/>
    </source>
</evidence>
<feature type="signal peptide" evidence="8">
    <location>
        <begin position="1"/>
        <end position="21"/>
    </location>
</feature>
<evidence type="ECO:0000313" key="10">
    <source>
        <dbReference type="EMBL" id="WKA12563.1"/>
    </source>
</evidence>
<reference evidence="10 11" key="1">
    <citation type="journal article" date="2023" name="Hortic Res">
        <title>The complete reference genome for grapevine (Vitis vinifera L.) genetics and breeding.</title>
        <authorList>
            <person name="Shi X."/>
            <person name="Cao S."/>
            <person name="Wang X."/>
            <person name="Huang S."/>
            <person name="Wang Y."/>
            <person name="Liu Z."/>
            <person name="Liu W."/>
            <person name="Leng X."/>
            <person name="Peng Y."/>
            <person name="Wang N."/>
            <person name="Wang Y."/>
            <person name="Ma Z."/>
            <person name="Xu X."/>
            <person name="Zhang F."/>
            <person name="Xue H."/>
            <person name="Zhong H."/>
            <person name="Wang Y."/>
            <person name="Zhang K."/>
            <person name="Velt A."/>
            <person name="Avia K."/>
            <person name="Holtgrawe D."/>
            <person name="Grimplet J."/>
            <person name="Matus J.T."/>
            <person name="Ware D."/>
            <person name="Wu X."/>
            <person name="Wang H."/>
            <person name="Liu C."/>
            <person name="Fang Y."/>
            <person name="Rustenholz C."/>
            <person name="Cheng Z."/>
            <person name="Xiao H."/>
            <person name="Zhou Y."/>
        </authorList>
    </citation>
    <scope>NUCLEOTIDE SEQUENCE [LARGE SCALE GENOMIC DNA]</scope>
    <source>
        <strain evidence="11">cv. Pinot noir / PN40024</strain>
        <tissue evidence="10">Leaf</tissue>
    </source>
</reference>
<keyword evidence="4" id="KW-0319">Glycerol metabolism</keyword>
<accession>A0ABY9DXT4</accession>
<evidence type="ECO:0000256" key="8">
    <source>
        <dbReference type="SAM" id="SignalP"/>
    </source>
</evidence>
<dbReference type="EC" id="3.1.4.46" evidence="2"/>
<protein>
    <recommendedName>
        <fullName evidence="2">glycerophosphodiester phosphodiesterase</fullName>
        <ecNumber evidence="2">3.1.4.46</ecNumber>
    </recommendedName>
</protein>
<dbReference type="EMBL" id="CP126666">
    <property type="protein sequence ID" value="WKA12563.1"/>
    <property type="molecule type" value="Genomic_DNA"/>
</dbReference>
<comment type="similarity">
    <text evidence="1">Belongs to the glycerophosphoryl diester phosphodiesterase family.</text>
</comment>
<keyword evidence="3 8" id="KW-0732">Signal</keyword>
<evidence type="ECO:0000256" key="6">
    <source>
        <dbReference type="ARBA" id="ARBA00047512"/>
    </source>
</evidence>
<dbReference type="PANTHER" id="PTHR43620">
    <property type="entry name" value="GLYCEROPHOSPHORYL DIESTER PHOSPHODIESTERASE"/>
    <property type="match status" value="1"/>
</dbReference>
<feature type="domain" description="GP-PDE" evidence="9">
    <location>
        <begin position="355"/>
        <end position="657"/>
    </location>
</feature>
<name>A0ABY9DXT4_VITVI</name>
<evidence type="ECO:0000256" key="5">
    <source>
        <dbReference type="ARBA" id="ARBA00022801"/>
    </source>
</evidence>
<dbReference type="InterPro" id="IPR017946">
    <property type="entry name" value="PLC-like_Pdiesterase_TIM-brl"/>
</dbReference>
<dbReference type="SUPFAM" id="SSF51695">
    <property type="entry name" value="PLC-like phosphodiesterases"/>
    <property type="match status" value="2"/>
</dbReference>
<sequence length="757" mass="82311">MSKLRQVILLFLLHSVALVSAQGSTNGTSSWQTLNGNAPLVIARGGFSGLFPDSSSAAYSLALMTSLSNVVLWCDVQLTKDGAGICFPDMKLENASDISIVFKNRNNVYLVNGVSTPGWFSVDFTLTDLETVALNQGVYSRSGRFDGNLFPILTVQEMVKLIRPPGLWLNLQHDVFYTKHNLSMRNFVLSVSKSVIVDYISSPEVAFLRGVSQRFKATKTKLIFRFLEKEETDPSTNQTYGSLLNNLTFIKTFASGILVPKGYIWPVNKNSYLESSTLVVQNAHKEGLEVFGSDFINDIPFSYNYSYDPIAEVLNFIDNDAFSVDGVLSDFPITPSAAIDCFAHIGKNASGQEKPLIISYNGASGDYPSCTDLAYTKAISDGVDVLDCNVQMTKDGTPICLSSINLMDSTKVAQTPFSTFTTTITELQKGSGIFTFNLTWEDIRSLTPAISNPYSTFRLSRNPAAKTAGKLVSLSDFLSIAKEANSLSGGVLIGIEHAAFLVKVGLSVTDAVLDALSKAGYDNVTTPRVMIQSTNSSVLKEFKEKKKNYELVYRVDENIRDASDATIEDIKKFATSVVISKDSIYPENKAFITGATDIVSRLKKNNLPVYVQRFDNEFISQAWDFFSDATVEINSFVTGAGIDGVITSFPQTAASYRKNRCLKYKNAPSYMSPVQPGSLMQVITSDDMPPALAPYPVLTESDVAEPPLQEVAPATPTSSTNAGTTAPAPTSPNGQPRIATCIVLSNLAVLLVAVLLL</sequence>
<feature type="domain" description="GP-PDE" evidence="9">
    <location>
        <begin position="39"/>
        <end position="339"/>
    </location>
</feature>
<evidence type="ECO:0000256" key="1">
    <source>
        <dbReference type="ARBA" id="ARBA00007277"/>
    </source>
</evidence>
<feature type="region of interest" description="Disordered" evidence="7">
    <location>
        <begin position="710"/>
        <end position="733"/>
    </location>
</feature>
<evidence type="ECO:0000313" key="11">
    <source>
        <dbReference type="Proteomes" id="UP001227230"/>
    </source>
</evidence>
<evidence type="ECO:0000256" key="7">
    <source>
        <dbReference type="SAM" id="MobiDB-lite"/>
    </source>
</evidence>
<dbReference type="Gene3D" id="3.20.20.190">
    <property type="entry name" value="Phosphatidylinositol (PI) phosphodiesterase"/>
    <property type="match status" value="2"/>
</dbReference>
<keyword evidence="5" id="KW-0378">Hydrolase</keyword>
<gene>
    <name evidence="10" type="ORF">VitviT2T_029938</name>
</gene>
<keyword evidence="11" id="KW-1185">Reference proteome</keyword>
<dbReference type="PANTHER" id="PTHR43620:SF7">
    <property type="entry name" value="GLYCEROPHOSPHODIESTER PHOSPHODIESTERASE GDPD5-RELATED"/>
    <property type="match status" value="1"/>
</dbReference>